<evidence type="ECO:0000313" key="2">
    <source>
        <dbReference type="EMBL" id="QJB02043.1"/>
    </source>
</evidence>
<evidence type="ECO:0000313" key="1">
    <source>
        <dbReference type="EMBL" id="QJB01067.1"/>
    </source>
</evidence>
<proteinExistence type="predicted"/>
<name>A0A6M3M8Q2_9ZZZZ</name>
<dbReference type="EMBL" id="MT143705">
    <property type="protein sequence ID" value="QJB01067.1"/>
    <property type="molecule type" value="Genomic_DNA"/>
</dbReference>
<dbReference type="AlphaFoldDB" id="A0A6M3M8Q2"/>
<protein>
    <submittedName>
        <fullName evidence="2">Uncharacterized protein</fullName>
    </submittedName>
</protein>
<sequence length="130" mass="14703">MTTDVDRYLDEVQARVDAATDGPEGIGAEWWVRGEIGFPWRLEIGYISDDGEEMCFAGRDVPTVATRIMRQHDVARTDLPRLLAALRAVWEECEAEQHEEDDGDRITIGRQAMADDLRAAIEREIGREEG</sequence>
<dbReference type="EMBL" id="MT143754">
    <property type="protein sequence ID" value="QJB02043.1"/>
    <property type="molecule type" value="Genomic_DNA"/>
</dbReference>
<gene>
    <name evidence="1" type="ORF">MM171A00145_0004</name>
    <name evidence="2" type="ORF">MM171B01529_0003</name>
</gene>
<reference evidence="2" key="1">
    <citation type="submission" date="2020-03" db="EMBL/GenBank/DDBJ databases">
        <title>The deep terrestrial virosphere.</title>
        <authorList>
            <person name="Holmfeldt K."/>
            <person name="Nilsson E."/>
            <person name="Simone D."/>
            <person name="Lopez-Fernandez M."/>
            <person name="Wu X."/>
            <person name="de Brujin I."/>
            <person name="Lundin D."/>
            <person name="Andersson A."/>
            <person name="Bertilsson S."/>
            <person name="Dopson M."/>
        </authorList>
    </citation>
    <scope>NUCLEOTIDE SEQUENCE</scope>
    <source>
        <strain evidence="1">MM171A00145</strain>
        <strain evidence="2">MM171B01529</strain>
    </source>
</reference>
<organism evidence="2">
    <name type="scientific">viral metagenome</name>
    <dbReference type="NCBI Taxonomy" id="1070528"/>
    <lineage>
        <taxon>unclassified sequences</taxon>
        <taxon>metagenomes</taxon>
        <taxon>organismal metagenomes</taxon>
    </lineage>
</organism>
<accession>A0A6M3M8Q2</accession>